<protein>
    <submittedName>
        <fullName evidence="2">Uncharacterized protein</fullName>
    </submittedName>
</protein>
<reference evidence="3" key="1">
    <citation type="submission" date="2022-10" db="EMBL/GenBank/DDBJ databases">
        <title>Genome assembly of Pristionchus species.</title>
        <authorList>
            <person name="Yoshida K."/>
            <person name="Sommer R.J."/>
        </authorList>
    </citation>
    <scope>NUCLEOTIDE SEQUENCE [LARGE SCALE GENOMIC DNA]</scope>
    <source>
        <strain evidence="3">RS5460</strain>
    </source>
</reference>
<organism evidence="2 3">
    <name type="scientific">Pristionchus mayeri</name>
    <dbReference type="NCBI Taxonomy" id="1317129"/>
    <lineage>
        <taxon>Eukaryota</taxon>
        <taxon>Metazoa</taxon>
        <taxon>Ecdysozoa</taxon>
        <taxon>Nematoda</taxon>
        <taxon>Chromadorea</taxon>
        <taxon>Rhabditida</taxon>
        <taxon>Rhabditina</taxon>
        <taxon>Diplogasteromorpha</taxon>
        <taxon>Diplogasteroidea</taxon>
        <taxon>Neodiplogasteridae</taxon>
        <taxon>Pristionchus</taxon>
    </lineage>
</organism>
<dbReference type="PANTHER" id="PTHR21459:SF2">
    <property type="entry name" value="PROTEIN CBG08968"/>
    <property type="match status" value="1"/>
</dbReference>
<feature type="non-terminal residue" evidence="2">
    <location>
        <position position="134"/>
    </location>
</feature>
<feature type="compositionally biased region" description="Basic and acidic residues" evidence="1">
    <location>
        <begin position="99"/>
        <end position="119"/>
    </location>
</feature>
<comment type="caution">
    <text evidence="2">The sequence shown here is derived from an EMBL/GenBank/DDBJ whole genome shotgun (WGS) entry which is preliminary data.</text>
</comment>
<dbReference type="AlphaFoldDB" id="A0AAN4Z389"/>
<name>A0AAN4Z389_9BILA</name>
<evidence type="ECO:0000256" key="1">
    <source>
        <dbReference type="SAM" id="MobiDB-lite"/>
    </source>
</evidence>
<keyword evidence="3" id="KW-1185">Reference proteome</keyword>
<dbReference type="PANTHER" id="PTHR21459">
    <property type="entry name" value="PROTEIN CBG08968"/>
    <property type="match status" value="1"/>
</dbReference>
<dbReference type="EMBL" id="BTRK01000001">
    <property type="protein sequence ID" value="GMR33323.1"/>
    <property type="molecule type" value="Genomic_DNA"/>
</dbReference>
<proteinExistence type="predicted"/>
<sequence>MSSSPPPMASQESVDRLTELVMSLHDKLDKYIRSKSQRAVLVGSTEKSTPQETAAHDESTLKNIINVTNDSELKEAYDKGQITHHRFPENKPPGKRIIKRDLMPSELEQERNARDEARKRNIEANCLKWGVRDC</sequence>
<feature type="region of interest" description="Disordered" evidence="1">
    <location>
        <begin position="39"/>
        <end position="58"/>
    </location>
</feature>
<evidence type="ECO:0000313" key="3">
    <source>
        <dbReference type="Proteomes" id="UP001328107"/>
    </source>
</evidence>
<gene>
    <name evidence="2" type="ORF">PMAYCL1PPCAC_03518</name>
</gene>
<accession>A0AAN4Z389</accession>
<dbReference type="Proteomes" id="UP001328107">
    <property type="component" value="Unassembled WGS sequence"/>
</dbReference>
<feature type="region of interest" description="Disordered" evidence="1">
    <location>
        <begin position="79"/>
        <end position="119"/>
    </location>
</feature>
<evidence type="ECO:0000313" key="2">
    <source>
        <dbReference type="EMBL" id="GMR33323.1"/>
    </source>
</evidence>